<protein>
    <submittedName>
        <fullName evidence="1">Uncharacterized protein</fullName>
    </submittedName>
</protein>
<sequence length="304" mass="35930">MDKAKVVCDPKSIKEDDINTELQNIVNEKHYNYIMERMENEPGFKEKIRNGLGIKVSIAKLIGIELYGQIQNEVTDYDLFLNNGQLTKHYLNSMADENNIVNQIAHELASHTFVWYSWMENTINSECGQKKGKKNKKVWKSCSARDWTMGAWNYSKTLFYIEYDCIFVKESQEDLKKIGKRFTRRTIALKAFLEQKMKEDQQDNEVDYLDEMPAKERYKEWMDVYNNANDEVDQAQENEDQNDTGKSLTDMLVKYSDEINQADSYKNWLSNLHYNKFNEIFKMKQKIGEINFLRELALSEFIVN</sequence>
<reference evidence="1 2" key="1">
    <citation type="submission" date="2020-08" db="EMBL/GenBank/DDBJ databases">
        <authorList>
            <person name="Koutsovoulos G."/>
            <person name="Danchin GJ E."/>
        </authorList>
    </citation>
    <scope>NUCLEOTIDE SEQUENCE [LARGE SCALE GENOMIC DNA]</scope>
</reference>
<accession>A0A6V7W6Z0</accession>
<evidence type="ECO:0000313" key="2">
    <source>
        <dbReference type="Proteomes" id="UP000580250"/>
    </source>
</evidence>
<name>A0A6V7W6Z0_MELEN</name>
<evidence type="ECO:0000313" key="1">
    <source>
        <dbReference type="EMBL" id="CAD2182956.1"/>
    </source>
</evidence>
<dbReference type="EMBL" id="CAJEWN010000450">
    <property type="protein sequence ID" value="CAD2182956.1"/>
    <property type="molecule type" value="Genomic_DNA"/>
</dbReference>
<proteinExistence type="predicted"/>
<organism evidence="1 2">
    <name type="scientific">Meloidogyne enterolobii</name>
    <name type="common">Root-knot nematode worm</name>
    <name type="synonym">Meloidogyne mayaguensis</name>
    <dbReference type="NCBI Taxonomy" id="390850"/>
    <lineage>
        <taxon>Eukaryota</taxon>
        <taxon>Metazoa</taxon>
        <taxon>Ecdysozoa</taxon>
        <taxon>Nematoda</taxon>
        <taxon>Chromadorea</taxon>
        <taxon>Rhabditida</taxon>
        <taxon>Tylenchina</taxon>
        <taxon>Tylenchomorpha</taxon>
        <taxon>Tylenchoidea</taxon>
        <taxon>Meloidogynidae</taxon>
        <taxon>Meloidogyninae</taxon>
        <taxon>Meloidogyne</taxon>
    </lineage>
</organism>
<comment type="caution">
    <text evidence="1">The sequence shown here is derived from an EMBL/GenBank/DDBJ whole genome shotgun (WGS) entry which is preliminary data.</text>
</comment>
<gene>
    <name evidence="1" type="ORF">MENT_LOCUS35210</name>
</gene>
<dbReference type="Proteomes" id="UP000580250">
    <property type="component" value="Unassembled WGS sequence"/>
</dbReference>
<dbReference type="AlphaFoldDB" id="A0A6V7W6Z0"/>